<organism evidence="3 4">
    <name type="scientific">Tetrapyrgos nigripes</name>
    <dbReference type="NCBI Taxonomy" id="182062"/>
    <lineage>
        <taxon>Eukaryota</taxon>
        <taxon>Fungi</taxon>
        <taxon>Dikarya</taxon>
        <taxon>Basidiomycota</taxon>
        <taxon>Agaricomycotina</taxon>
        <taxon>Agaricomycetes</taxon>
        <taxon>Agaricomycetidae</taxon>
        <taxon>Agaricales</taxon>
        <taxon>Marasmiineae</taxon>
        <taxon>Marasmiaceae</taxon>
        <taxon>Tetrapyrgos</taxon>
    </lineage>
</organism>
<feature type="compositionally biased region" description="Basic and acidic residues" evidence="1">
    <location>
        <begin position="284"/>
        <end position="296"/>
    </location>
</feature>
<feature type="compositionally biased region" description="Low complexity" evidence="1">
    <location>
        <begin position="297"/>
        <end position="327"/>
    </location>
</feature>
<reference evidence="3 4" key="1">
    <citation type="journal article" date="2020" name="ISME J.">
        <title>Uncovering the hidden diversity of litter-decomposition mechanisms in mushroom-forming fungi.</title>
        <authorList>
            <person name="Floudas D."/>
            <person name="Bentzer J."/>
            <person name="Ahren D."/>
            <person name="Johansson T."/>
            <person name="Persson P."/>
            <person name="Tunlid A."/>
        </authorList>
    </citation>
    <scope>NUCLEOTIDE SEQUENCE [LARGE SCALE GENOMIC DNA]</scope>
    <source>
        <strain evidence="3 4">CBS 291.85</strain>
    </source>
</reference>
<accession>A0A8H5LM90</accession>
<dbReference type="Proteomes" id="UP000559256">
    <property type="component" value="Unassembled WGS sequence"/>
</dbReference>
<dbReference type="PANTHER" id="PTHR15503:SF22">
    <property type="entry name" value="TRANSPOSON TY3-I GAG POLYPROTEIN"/>
    <property type="match status" value="1"/>
</dbReference>
<dbReference type="Pfam" id="PF03732">
    <property type="entry name" value="Retrotrans_gag"/>
    <property type="match status" value="1"/>
</dbReference>
<evidence type="ECO:0000313" key="3">
    <source>
        <dbReference type="EMBL" id="KAF5362750.1"/>
    </source>
</evidence>
<evidence type="ECO:0000259" key="2">
    <source>
        <dbReference type="PROSITE" id="PS51379"/>
    </source>
</evidence>
<feature type="region of interest" description="Disordered" evidence="1">
    <location>
        <begin position="284"/>
        <end position="331"/>
    </location>
</feature>
<feature type="domain" description="4Fe-4S ferredoxin-type" evidence="2">
    <location>
        <begin position="352"/>
        <end position="384"/>
    </location>
</feature>
<sequence length="396" mass="43613">MTTPAPDQWSDHGHQSIPGDVNGPDPNAQATITHNDVNIMKGYFARFDAFQADTNTRFNELSINLSSMQSTLSDISSQLKASGKAPDPSSSAPPPPTTSTSTSAPIPATTSTDSTKPPTFTPPSLFKGKVTEVEMFIHSVKDAVELLGATLPTDRKKGIYMGMHMADSAKQWYNSIRINEDHLLDSFADFIETFRKHFGDSNLAYNSARKLKALTQTGSTAAYAARFKELLIHVTWSEESKVDQFYEGLRPTTKDLISATKRSERPTKFLDYVQFAIDCDNRVHERNEERKDESKRSTSTSTSNSNSNKPPKSTSSSTSNSTTGNGSVYMGEPMQVDATKTQARKPLTEAEKKHRKDNGSCMYCGKCGKTADTCPNRSPFVVKRMEEAKKTSQSSQ</sequence>
<dbReference type="OrthoDB" id="5582182at2759"/>
<dbReference type="PROSITE" id="PS51379">
    <property type="entry name" value="4FE4S_FER_2"/>
    <property type="match status" value="1"/>
</dbReference>
<proteinExistence type="predicted"/>
<dbReference type="InterPro" id="IPR032567">
    <property type="entry name" value="RTL1-rel"/>
</dbReference>
<evidence type="ECO:0000256" key="1">
    <source>
        <dbReference type="SAM" id="MobiDB-lite"/>
    </source>
</evidence>
<keyword evidence="4" id="KW-1185">Reference proteome</keyword>
<evidence type="ECO:0000313" key="4">
    <source>
        <dbReference type="Proteomes" id="UP000559256"/>
    </source>
</evidence>
<protein>
    <recommendedName>
        <fullName evidence="2">4Fe-4S ferredoxin-type domain-containing protein</fullName>
    </recommendedName>
</protein>
<name>A0A8H5LM90_9AGAR</name>
<dbReference type="InterPro" id="IPR005162">
    <property type="entry name" value="Retrotrans_gag_dom"/>
</dbReference>
<dbReference type="PANTHER" id="PTHR15503">
    <property type="entry name" value="LDOC1 RELATED"/>
    <property type="match status" value="1"/>
</dbReference>
<dbReference type="EMBL" id="JAACJM010000037">
    <property type="protein sequence ID" value="KAF5362750.1"/>
    <property type="molecule type" value="Genomic_DNA"/>
</dbReference>
<feature type="region of interest" description="Disordered" evidence="1">
    <location>
        <begin position="74"/>
        <end position="123"/>
    </location>
</feature>
<gene>
    <name evidence="3" type="ORF">D9758_011704</name>
</gene>
<feature type="compositionally biased region" description="Low complexity" evidence="1">
    <location>
        <begin position="98"/>
        <end position="115"/>
    </location>
</feature>
<feature type="region of interest" description="Disordered" evidence="1">
    <location>
        <begin position="1"/>
        <end position="29"/>
    </location>
</feature>
<dbReference type="AlphaFoldDB" id="A0A8H5LM90"/>
<comment type="caution">
    <text evidence="3">The sequence shown here is derived from an EMBL/GenBank/DDBJ whole genome shotgun (WGS) entry which is preliminary data.</text>
</comment>
<dbReference type="InterPro" id="IPR017896">
    <property type="entry name" value="4Fe4S_Fe-S-bd"/>
</dbReference>